<proteinExistence type="predicted"/>
<evidence type="ECO:0000256" key="1">
    <source>
        <dbReference type="SAM" id="Coils"/>
    </source>
</evidence>
<dbReference type="Proteomes" id="UP001324427">
    <property type="component" value="Unassembled WGS sequence"/>
</dbReference>
<feature type="region of interest" description="Disordered" evidence="2">
    <location>
        <begin position="1"/>
        <end position="60"/>
    </location>
</feature>
<feature type="compositionally biased region" description="Low complexity" evidence="2">
    <location>
        <begin position="707"/>
        <end position="739"/>
    </location>
</feature>
<feature type="compositionally biased region" description="Gly residues" evidence="2">
    <location>
        <begin position="749"/>
        <end position="762"/>
    </location>
</feature>
<feature type="region of interest" description="Disordered" evidence="2">
    <location>
        <begin position="653"/>
        <end position="672"/>
    </location>
</feature>
<accession>A0AAV9J3V2</accession>
<feature type="compositionally biased region" description="Polar residues" evidence="2">
    <location>
        <begin position="98"/>
        <end position="109"/>
    </location>
</feature>
<keyword evidence="4" id="KW-1185">Reference proteome</keyword>
<protein>
    <submittedName>
        <fullName evidence="3">Uncharacterized protein</fullName>
    </submittedName>
</protein>
<feature type="compositionally biased region" description="Basic residues" evidence="2">
    <location>
        <begin position="144"/>
        <end position="154"/>
    </location>
</feature>
<dbReference type="EMBL" id="JAVFHQ010000105">
    <property type="protein sequence ID" value="KAK4539269.1"/>
    <property type="molecule type" value="Genomic_DNA"/>
</dbReference>
<organism evidence="3 4">
    <name type="scientific">Oleoguttula mirabilis</name>
    <dbReference type="NCBI Taxonomy" id="1507867"/>
    <lineage>
        <taxon>Eukaryota</taxon>
        <taxon>Fungi</taxon>
        <taxon>Dikarya</taxon>
        <taxon>Ascomycota</taxon>
        <taxon>Pezizomycotina</taxon>
        <taxon>Dothideomycetes</taxon>
        <taxon>Dothideomycetidae</taxon>
        <taxon>Mycosphaerellales</taxon>
        <taxon>Teratosphaeriaceae</taxon>
        <taxon>Oleoguttula</taxon>
    </lineage>
</organism>
<feature type="region of interest" description="Disordered" evidence="2">
    <location>
        <begin position="228"/>
        <end position="278"/>
    </location>
</feature>
<evidence type="ECO:0000313" key="4">
    <source>
        <dbReference type="Proteomes" id="UP001324427"/>
    </source>
</evidence>
<feature type="coiled-coil region" evidence="1">
    <location>
        <begin position="385"/>
        <end position="482"/>
    </location>
</feature>
<comment type="caution">
    <text evidence="3">The sequence shown here is derived from an EMBL/GenBank/DDBJ whole genome shotgun (WGS) entry which is preliminary data.</text>
</comment>
<name>A0AAV9J3V2_9PEZI</name>
<feature type="region of interest" description="Disordered" evidence="2">
    <location>
        <begin position="77"/>
        <end position="192"/>
    </location>
</feature>
<dbReference type="AlphaFoldDB" id="A0AAV9J3V2"/>
<dbReference type="InterPro" id="IPR024312">
    <property type="entry name" value="TACC_fungi"/>
</dbReference>
<evidence type="ECO:0000256" key="2">
    <source>
        <dbReference type="SAM" id="MobiDB-lite"/>
    </source>
</evidence>
<evidence type="ECO:0000313" key="3">
    <source>
        <dbReference type="EMBL" id="KAK4539269.1"/>
    </source>
</evidence>
<feature type="compositionally biased region" description="Polar residues" evidence="2">
    <location>
        <begin position="31"/>
        <end position="40"/>
    </location>
</feature>
<feature type="coiled-coil region" evidence="1">
    <location>
        <begin position="544"/>
        <end position="635"/>
    </location>
</feature>
<sequence length="762" mass="82241">MESPRTEATFQVEASMFDFDGPPSSPFMTEVETQSRSASKQWEPESTDAITEEAPVPTTIATPEKAAIPSMFDLVEDKENVPQDEPTATLKKMFTSPERPSTPQRMPTKPSTPEPEPVAAVAMEAERRNSTDADLMPPPPPSTRKAHTTPRKTPLKPSRSAANTPRPLSRGDSYESAVSARGQTPSAFQAGLDMRTSALPQVDAPNVDDTCFSAFSEIPDMTLFAKLSQSPTKRGDMLRSNTDATPRTTRKRSSPSRSPSPTPRRQKTPATQNHDGTTSFLIDFTQQFEGVNNYRPSSPGKSATESNLLQYINTQRSPHKPSRHTYATPSKPNSILNLLDFDLPPAPTPRSVPTITVRELESLKSSYLSQISSLEATLSGRKAEVESLKKAVGDAERRVGEAQEAVREERGRREHVEQEKAGWERRGREVETVLQSVKEEVMKSEAEKEDLLRRMEDSERRVENAEDRAVKAEERFADALAARAGTLGDGDGNGNGNVNAVEEQVQRLVAAQIDAKIEAVSRELHAVYREKHERKVGTLKKSYEARGERKCADLQQRVAHLERQNDELLAARDATFSNHNDSASYGTAVADHDAVELKAALEEQKAAFARLDIELQTSQHQQAQLMRELQQERIEKGDLVAAVDEMLALQQSTGNNNSGNGGAAAQGAQQAMSVVEDFRKSISSRRSGLRAPGGGGGLGGGLGGGQQSRIGGPAGSLLARSTSGGAGAGASASSGGKSRILANIERMGRAGGGGSSNAGGTE</sequence>
<dbReference type="Pfam" id="PF12709">
    <property type="entry name" value="Fungal_TACC"/>
    <property type="match status" value="1"/>
</dbReference>
<gene>
    <name evidence="3" type="ORF">LTR36_000848</name>
</gene>
<feature type="compositionally biased region" description="Gly residues" evidence="2">
    <location>
        <begin position="691"/>
        <end position="706"/>
    </location>
</feature>
<keyword evidence="1" id="KW-0175">Coiled coil</keyword>
<reference evidence="3 4" key="1">
    <citation type="submission" date="2021-11" db="EMBL/GenBank/DDBJ databases">
        <title>Black yeast isolated from Biological Soil Crust.</title>
        <authorList>
            <person name="Kurbessoian T."/>
        </authorList>
    </citation>
    <scope>NUCLEOTIDE SEQUENCE [LARGE SCALE GENOMIC DNA]</scope>
    <source>
        <strain evidence="3 4">CCFEE 5522</strain>
    </source>
</reference>
<feature type="region of interest" description="Disordered" evidence="2">
    <location>
        <begin position="680"/>
        <end position="762"/>
    </location>
</feature>